<comment type="caution">
    <text evidence="1">The sequence shown here is derived from an EMBL/GenBank/DDBJ whole genome shotgun (WGS) entry which is preliminary data.</text>
</comment>
<gene>
    <name evidence="1" type="ORF">J2Z66_000157</name>
</gene>
<proteinExistence type="predicted"/>
<keyword evidence="2" id="KW-1185">Reference proteome</keyword>
<accession>A0ABS4ILW8</accession>
<sequence length="569" mass="65226">MGHDSRETVIFSDMTQVIPESGISYRVKAEAWQAAEYTTEEFDGVMLWGHGTMTLPELQLKVKLNGWYNIYIGLLNTVSTEGTLSRTIFRLTDERYGETLSHTFHGDFASAPYVLESEWKCADMTDQDIFIKHPEEGTPSLSQIAYFKFVPLDGEEIRDVCQRAAHGKTVIALHDCHSALCYNNPQSSAGMASEIEPFAHKDFTHVMLEYYLDLENSQTNQDMFWSMRDYECYAGFGDQNFFNSIEGFKDRGENFYKEVAAYAHELGLKIGFSYRMNPFGAQPPWDIGFNSPLFADRPDLRCVDYNGEQIGRLSYAYSEVCDTVVNLFRSMILSGADGVHMLFCRGVPNLLYEQPLVDAFVKETGMNPFSLDEEDPVFIQFRANYFSRIFIERVRKVIDDTALEMGRKDRPFLSISALADRRTNLFFALDLEDLAKRKVIDIAVGYPSIMRTPDDFKYNEFGTVDLDFYASLAQTYGIISCADLIPRRDGPDDTRRKALEAYDKGLSGVAIWDCNSYMNRQNFRPVISRLGSPDKLMNMKPNGSEYMRYTRMLRLNGLKLDKYNPWWGL</sequence>
<reference evidence="1 2" key="1">
    <citation type="submission" date="2021-03" db="EMBL/GenBank/DDBJ databases">
        <title>Genomic Encyclopedia of Type Strains, Phase IV (KMG-IV): sequencing the most valuable type-strain genomes for metagenomic binning, comparative biology and taxonomic classification.</title>
        <authorList>
            <person name="Goeker M."/>
        </authorList>
    </citation>
    <scope>NUCLEOTIDE SEQUENCE [LARGE SCALE GENOMIC DNA]</scope>
    <source>
        <strain evidence="1 2">DSM 26048</strain>
    </source>
</reference>
<dbReference type="Proteomes" id="UP001519287">
    <property type="component" value="Unassembled WGS sequence"/>
</dbReference>
<evidence type="ECO:0008006" key="3">
    <source>
        <dbReference type="Google" id="ProtNLM"/>
    </source>
</evidence>
<organism evidence="1 2">
    <name type="scientific">Paenibacillus eucommiae</name>
    <dbReference type="NCBI Taxonomy" id="1355755"/>
    <lineage>
        <taxon>Bacteria</taxon>
        <taxon>Bacillati</taxon>
        <taxon>Bacillota</taxon>
        <taxon>Bacilli</taxon>
        <taxon>Bacillales</taxon>
        <taxon>Paenibacillaceae</taxon>
        <taxon>Paenibacillus</taxon>
    </lineage>
</organism>
<dbReference type="RefSeq" id="WP_209968630.1">
    <property type="nucleotide sequence ID" value="NZ_JAGGLB010000001.1"/>
</dbReference>
<name>A0ABS4ILW8_9BACL</name>
<dbReference type="EMBL" id="JAGGLB010000001">
    <property type="protein sequence ID" value="MBP1988562.1"/>
    <property type="molecule type" value="Genomic_DNA"/>
</dbReference>
<protein>
    <recommendedName>
        <fullName evidence="3">Glycosyl hydrolase-like 10 domain-containing protein</fullName>
    </recommendedName>
</protein>
<evidence type="ECO:0000313" key="2">
    <source>
        <dbReference type="Proteomes" id="UP001519287"/>
    </source>
</evidence>
<evidence type="ECO:0000313" key="1">
    <source>
        <dbReference type="EMBL" id="MBP1988562.1"/>
    </source>
</evidence>